<gene>
    <name evidence="3" type="ORF">PHYSODRAFT_261828</name>
</gene>
<evidence type="ECO:0000313" key="3">
    <source>
        <dbReference type="EMBL" id="EGZ10606.1"/>
    </source>
</evidence>
<keyword evidence="4" id="KW-1185">Reference proteome</keyword>
<evidence type="ECO:0000256" key="1">
    <source>
        <dbReference type="SAM" id="MobiDB-lite"/>
    </source>
</evidence>
<evidence type="ECO:0000259" key="2">
    <source>
        <dbReference type="PROSITE" id="PS51471"/>
    </source>
</evidence>
<dbReference type="Gene3D" id="2.60.120.620">
    <property type="entry name" value="q2cbj1_9rhob like domain"/>
    <property type="match status" value="1"/>
</dbReference>
<dbReference type="Proteomes" id="UP000002640">
    <property type="component" value="Unassembled WGS sequence"/>
</dbReference>
<dbReference type="AlphaFoldDB" id="G5A0X4"/>
<organism evidence="3 4">
    <name type="scientific">Phytophthora sojae (strain P6497)</name>
    <name type="common">Soybean stem and root rot agent</name>
    <name type="synonym">Phytophthora megasperma f. sp. glycines</name>
    <dbReference type="NCBI Taxonomy" id="1094619"/>
    <lineage>
        <taxon>Eukaryota</taxon>
        <taxon>Sar</taxon>
        <taxon>Stramenopiles</taxon>
        <taxon>Oomycota</taxon>
        <taxon>Peronosporomycetes</taxon>
        <taxon>Peronosporales</taxon>
        <taxon>Peronosporaceae</taxon>
        <taxon>Phytophthora</taxon>
    </lineage>
</organism>
<dbReference type="InterPro" id="IPR005123">
    <property type="entry name" value="Oxoglu/Fe-dep_dioxygenase_dom"/>
</dbReference>
<feature type="region of interest" description="Disordered" evidence="1">
    <location>
        <begin position="271"/>
        <end position="305"/>
    </location>
</feature>
<dbReference type="PROSITE" id="PS51471">
    <property type="entry name" value="FE2OG_OXY"/>
    <property type="match status" value="1"/>
</dbReference>
<accession>G5A0X4</accession>
<evidence type="ECO:0000313" key="4">
    <source>
        <dbReference type="Proteomes" id="UP000002640"/>
    </source>
</evidence>
<feature type="domain" description="Fe2OG dioxygenase" evidence="2">
    <location>
        <begin position="146"/>
        <end position="247"/>
    </location>
</feature>
<proteinExistence type="predicted"/>
<dbReference type="InParanoid" id="G5A0X4"/>
<dbReference type="PANTHER" id="PTHR33099:SF7">
    <property type="entry name" value="MYND-TYPE DOMAIN-CONTAINING PROTEIN"/>
    <property type="match status" value="1"/>
</dbReference>
<reference evidence="3 4" key="1">
    <citation type="journal article" date="2006" name="Science">
        <title>Phytophthora genome sequences uncover evolutionary origins and mechanisms of pathogenesis.</title>
        <authorList>
            <person name="Tyler B.M."/>
            <person name="Tripathy S."/>
            <person name="Zhang X."/>
            <person name="Dehal P."/>
            <person name="Jiang R.H."/>
            <person name="Aerts A."/>
            <person name="Arredondo F.D."/>
            <person name="Baxter L."/>
            <person name="Bensasson D."/>
            <person name="Beynon J.L."/>
            <person name="Chapman J."/>
            <person name="Damasceno C.M."/>
            <person name="Dorrance A.E."/>
            <person name="Dou D."/>
            <person name="Dickerman A.W."/>
            <person name="Dubchak I.L."/>
            <person name="Garbelotto M."/>
            <person name="Gijzen M."/>
            <person name="Gordon S.G."/>
            <person name="Govers F."/>
            <person name="Grunwald N.J."/>
            <person name="Huang W."/>
            <person name="Ivors K.L."/>
            <person name="Jones R.W."/>
            <person name="Kamoun S."/>
            <person name="Krampis K."/>
            <person name="Lamour K.H."/>
            <person name="Lee M.K."/>
            <person name="McDonald W.H."/>
            <person name="Medina M."/>
            <person name="Meijer H.J."/>
            <person name="Nordberg E.K."/>
            <person name="Maclean D.J."/>
            <person name="Ospina-Giraldo M.D."/>
            <person name="Morris P.F."/>
            <person name="Phuntumart V."/>
            <person name="Putnam N.H."/>
            <person name="Rash S."/>
            <person name="Rose J.K."/>
            <person name="Sakihama Y."/>
            <person name="Salamov A.A."/>
            <person name="Savidor A."/>
            <person name="Scheuring C.F."/>
            <person name="Smith B.M."/>
            <person name="Sobral B.W."/>
            <person name="Terry A."/>
            <person name="Torto-Alalibo T.A."/>
            <person name="Win J."/>
            <person name="Xu Z."/>
            <person name="Zhang H."/>
            <person name="Grigoriev I.V."/>
            <person name="Rokhsar D.S."/>
            <person name="Boore J.L."/>
        </authorList>
    </citation>
    <scope>NUCLEOTIDE SEQUENCE [LARGE SCALE GENOMIC DNA]</scope>
    <source>
        <strain evidence="3 4">P6497</strain>
    </source>
</reference>
<feature type="compositionally biased region" description="Basic and acidic residues" evidence="1">
    <location>
        <begin position="278"/>
        <end position="305"/>
    </location>
</feature>
<dbReference type="GeneID" id="20639321"/>
<sequence>METESLEEDFDDGKWPFTGEGEFADVLKPKGVGCAQVSKVLARADEHAGEYSFGGLADTLPAVSGLFVGTVGTIHTPLVADQAEKLIALCKKSPFGHNLDTKMDENVRKSWQLDANLVRFKNPLWQVGMNKLQKVIADRLGYTDVPLECVLYKLLVYGEGGHFVKHQDKEKEDGMIATLVVQPPSAHEGGDLAVYRDGELTYRHDFGKADGSAAFATHYAVHYADAEHALEEVTKGFRLALVYSICLPATMRHLKRTEDKQLSEDLAHAISSMSSETKTSEVEGDAAKPEDAKKGENDDKNLDKKTTTKGYTATRKLPDDGTIKYVVDEDADGSFALLLVHKYTTKSIQNLGSGALEGIDRARFHALEEANALVAPDKKLRFFIARLAHDVRYYDDGGRCRKDAHRESMTWYSMAGEDQGRVKNSKQKLNLLNPGNETLEDLWWKYGILTKEGGYTGNAGSTKITTYSRYAIVAWRVADDAKKALRFLPMLAAAEALRAQRPVDGAALRKLFDTANVRLEAENRDREYWEGRVTTWSMDLREVVCDLLVDAGDIDAVNLFFNDYCGALGGLEGNEAFVPSITKILRAYNWDEVGEAVCKALGESDDKGGKGGLSALEMILRVIDGLDHGAARQALIDKAMQQTTSTKDEDLFVLSYIGVLWKVAIDCADKTLFDAVADRLKNADPSLLGPSIQYLSQYVNSADANDEKAGIVAFVAPKRIQWLRDQVEALEKPFSWEMREAEFPDNDEIQSFLRGLEVSMEIKGAKKRFNDLEEAKQYAADWAKKQTKCSFEAEGHETDGVAFVTITKTRDWFLKQQSNLVLYRKELRRLVDRFDKSSGDVGEKKRSRHD</sequence>
<name>G5A0X4_PHYSP</name>
<dbReference type="PANTHER" id="PTHR33099">
    <property type="entry name" value="FE2OG DIOXYGENASE DOMAIN-CONTAINING PROTEIN"/>
    <property type="match status" value="1"/>
</dbReference>
<dbReference type="RefSeq" id="XP_009533351.1">
    <property type="nucleotide sequence ID" value="XM_009535056.1"/>
</dbReference>
<dbReference type="EMBL" id="JH159158">
    <property type="protein sequence ID" value="EGZ10606.1"/>
    <property type="molecule type" value="Genomic_DNA"/>
</dbReference>
<dbReference type="OMA" id="CLICEML"/>
<dbReference type="KEGG" id="psoj:PHYSODRAFT_261828"/>
<protein>
    <recommendedName>
        <fullName evidence="2">Fe2OG dioxygenase domain-containing protein</fullName>
    </recommendedName>
</protein>